<comment type="caution">
    <text evidence="7">The sequence shown here is derived from an EMBL/GenBank/DDBJ whole genome shotgun (WGS) entry which is preliminary data.</text>
</comment>
<evidence type="ECO:0000256" key="3">
    <source>
        <dbReference type="ARBA" id="ARBA00012556"/>
    </source>
</evidence>
<dbReference type="SUPFAM" id="SSF51445">
    <property type="entry name" value="(Trans)glycosidases"/>
    <property type="match status" value="1"/>
</dbReference>
<dbReference type="GO" id="GO:0045490">
    <property type="term" value="P:pectin catabolic process"/>
    <property type="evidence" value="ECO:0007669"/>
    <property type="project" value="TreeGrafter"/>
</dbReference>
<dbReference type="InterPro" id="IPR017853">
    <property type="entry name" value="GH"/>
</dbReference>
<keyword evidence="4 6" id="KW-0378">Hydrolase</keyword>
<protein>
    <recommendedName>
        <fullName evidence="3 6">Arabinogalactan endo-beta-1,4-galactanase</fullName>
        <ecNumber evidence="3 6">3.2.1.89</ecNumber>
    </recommendedName>
</protein>
<dbReference type="PANTHER" id="PTHR34983:SF1">
    <property type="entry name" value="ARABINOGALACTAN ENDO-BETA-1,4-GALACTANASE A"/>
    <property type="match status" value="1"/>
</dbReference>
<comment type="similarity">
    <text evidence="2 6">Belongs to the glycosyl hydrolase 53 family.</text>
</comment>
<reference evidence="7" key="2">
    <citation type="submission" date="2021-04" db="EMBL/GenBank/DDBJ databases">
        <authorList>
            <person name="Gilroy R."/>
        </authorList>
    </citation>
    <scope>NUCLEOTIDE SEQUENCE</scope>
    <source>
        <strain evidence="7">ChiHjej13B12-24818</strain>
    </source>
</reference>
<dbReference type="EMBL" id="DWZH01000008">
    <property type="protein sequence ID" value="HJB09102.1"/>
    <property type="molecule type" value="Genomic_DNA"/>
</dbReference>
<organism evidence="7 8">
    <name type="scientific">Candidatus Brachybacterium merdavium</name>
    <dbReference type="NCBI Taxonomy" id="2838513"/>
    <lineage>
        <taxon>Bacteria</taxon>
        <taxon>Bacillati</taxon>
        <taxon>Actinomycetota</taxon>
        <taxon>Actinomycetes</taxon>
        <taxon>Micrococcales</taxon>
        <taxon>Dermabacteraceae</taxon>
        <taxon>Brachybacterium</taxon>
    </lineage>
</organism>
<dbReference type="GO" id="GO:0031218">
    <property type="term" value="F:arabinogalactan endo-1,4-beta-galactosidase activity"/>
    <property type="evidence" value="ECO:0007669"/>
    <property type="project" value="UniProtKB-EC"/>
</dbReference>
<dbReference type="EC" id="3.2.1.89" evidence="3 6"/>
<dbReference type="Pfam" id="PF07745">
    <property type="entry name" value="Glyco_hydro_53"/>
    <property type="match status" value="1"/>
</dbReference>
<evidence type="ECO:0000256" key="2">
    <source>
        <dbReference type="ARBA" id="ARBA00010687"/>
    </source>
</evidence>
<evidence type="ECO:0000256" key="1">
    <source>
        <dbReference type="ARBA" id="ARBA00001695"/>
    </source>
</evidence>
<evidence type="ECO:0000256" key="4">
    <source>
        <dbReference type="ARBA" id="ARBA00022801"/>
    </source>
</evidence>
<evidence type="ECO:0000313" key="8">
    <source>
        <dbReference type="Proteomes" id="UP000823823"/>
    </source>
</evidence>
<proteinExistence type="inferred from homology"/>
<dbReference type="GO" id="GO:0015926">
    <property type="term" value="F:glucosidase activity"/>
    <property type="evidence" value="ECO:0007669"/>
    <property type="project" value="InterPro"/>
</dbReference>
<accession>A0A9D2LAL7</accession>
<reference evidence="7" key="1">
    <citation type="journal article" date="2021" name="PeerJ">
        <title>Extensive microbial diversity within the chicken gut microbiome revealed by metagenomics and culture.</title>
        <authorList>
            <person name="Gilroy R."/>
            <person name="Ravi A."/>
            <person name="Getino M."/>
            <person name="Pursley I."/>
            <person name="Horton D.L."/>
            <person name="Alikhan N.F."/>
            <person name="Baker D."/>
            <person name="Gharbi K."/>
            <person name="Hall N."/>
            <person name="Watson M."/>
            <person name="Adriaenssens E.M."/>
            <person name="Foster-Nyarko E."/>
            <person name="Jarju S."/>
            <person name="Secka A."/>
            <person name="Antonio M."/>
            <person name="Oren A."/>
            <person name="Chaudhuri R.R."/>
            <person name="La Ragione R."/>
            <person name="Hildebrand F."/>
            <person name="Pallen M.J."/>
        </authorList>
    </citation>
    <scope>NUCLEOTIDE SEQUENCE</scope>
    <source>
        <strain evidence="7">ChiHjej13B12-24818</strain>
    </source>
</reference>
<name>A0A9D2LAL7_9MICO</name>
<dbReference type="AlphaFoldDB" id="A0A9D2LAL7"/>
<dbReference type="InterPro" id="IPR011683">
    <property type="entry name" value="Glyco_hydro_53"/>
</dbReference>
<evidence type="ECO:0000256" key="5">
    <source>
        <dbReference type="ARBA" id="ARBA00023295"/>
    </source>
</evidence>
<evidence type="ECO:0000313" key="7">
    <source>
        <dbReference type="EMBL" id="HJB09102.1"/>
    </source>
</evidence>
<sequence>MTYTPNTFDPVRSDIARRHLPPVVAAGSAAVIGLGAAGTSPAAAEPSARRDEIANPRFENGLDGWKVVGDGASVVELDDGTCSLRCAPTQGGSVTVSQEVENRRPRWWTLRTSVRAGGSGTASTLTLRSRRTQEQVHIPVTGSSEDRLEIALSAQLPAGLLEIELRTEGADGAWAEITDLRLESGHVQRDVRGADLSGIPKNEAHGAEYFSADGSVSVDPVEVFAEHGATMGRLRVWVDPADGFCTPEHTVAMARRISQAGMEVLIDFHYSDTWTDPGAQGVPSAWLPDAPEGLTDAVAEHTRSTLLAIRDAGVDVAAVQVGNEINPGMLWPWGQTWDVDPDDGVDGARYDDLARFLTAGSLAVTEVFPAAEVMLHLTNIHDGVDGLTSWFDEIVRRDVPFDVIGLSYYSYWHGTLMDLQRAISTLADRYERDVIVVETAYAFTLEDDPDSPFENIVAEPSQLAEGYPASPEGQAAAFRAVQDVTVSAPSTGGRGRGAVYWEPAWTAVDGAGWDPEDPASGNAWENQAMFDFDGHLLPAPFAAFS</sequence>
<gene>
    <name evidence="7" type="ORF">H9786_01015</name>
</gene>
<dbReference type="Proteomes" id="UP000823823">
    <property type="component" value="Unassembled WGS sequence"/>
</dbReference>
<evidence type="ECO:0000256" key="6">
    <source>
        <dbReference type="RuleBase" id="RU361192"/>
    </source>
</evidence>
<keyword evidence="5 6" id="KW-0326">Glycosidase</keyword>
<dbReference type="Gene3D" id="2.60.120.260">
    <property type="entry name" value="Galactose-binding domain-like"/>
    <property type="match status" value="1"/>
</dbReference>
<dbReference type="Gene3D" id="3.20.20.80">
    <property type="entry name" value="Glycosidases"/>
    <property type="match status" value="1"/>
</dbReference>
<dbReference type="PANTHER" id="PTHR34983">
    <property type="entry name" value="ARABINOGALACTAN ENDO-BETA-1,4-GALACTANASE A"/>
    <property type="match status" value="1"/>
</dbReference>
<comment type="catalytic activity">
    <reaction evidence="1 6">
        <text>The enzyme specifically hydrolyzes (1-&gt;4)-beta-D-galactosidic linkages in type I arabinogalactans.</text>
        <dbReference type="EC" id="3.2.1.89"/>
    </reaction>
</comment>